<organism evidence="2 3">
    <name type="scientific">Allosphingosinicella indica</name>
    <dbReference type="NCBI Taxonomy" id="941907"/>
    <lineage>
        <taxon>Bacteria</taxon>
        <taxon>Pseudomonadati</taxon>
        <taxon>Pseudomonadota</taxon>
        <taxon>Alphaproteobacteria</taxon>
        <taxon>Sphingomonadales</taxon>
        <taxon>Sphingomonadaceae</taxon>
        <taxon>Allosphingosinicella</taxon>
    </lineage>
</organism>
<protein>
    <submittedName>
        <fullName evidence="2">UrcA family protein</fullName>
    </submittedName>
</protein>
<accession>A0A1X7H2C7</accession>
<gene>
    <name evidence="2" type="ORF">SAMN06295910_2706</name>
</gene>
<dbReference type="NCBIfam" id="TIGR04433">
    <property type="entry name" value="UrcA_uranyl"/>
    <property type="match status" value="1"/>
</dbReference>
<dbReference type="EMBL" id="LT840185">
    <property type="protein sequence ID" value="SMF78465.1"/>
    <property type="molecule type" value="Genomic_DNA"/>
</dbReference>
<dbReference type="AlphaFoldDB" id="A0A1X7H2C7"/>
<proteinExistence type="predicted"/>
<dbReference type="OrthoDB" id="7450905at2"/>
<dbReference type="InterPro" id="IPR030972">
    <property type="entry name" value="UrcA_uranyl"/>
</dbReference>
<name>A0A1X7H2C7_9SPHN</name>
<evidence type="ECO:0000313" key="3">
    <source>
        <dbReference type="Proteomes" id="UP000192934"/>
    </source>
</evidence>
<feature type="signal peptide" evidence="1">
    <location>
        <begin position="1"/>
        <end position="21"/>
    </location>
</feature>
<dbReference type="Proteomes" id="UP000192934">
    <property type="component" value="Chromosome I"/>
</dbReference>
<keyword evidence="3" id="KW-1185">Reference proteome</keyword>
<sequence length="105" mass="10945">MRNALFLLALTGAAVTAPASAQLAAQPSLVVLTVDLDLTSANGRARLDQRIARAVREVCGHPSDADAEGRSKVRECRDATLAAISEQRAIAIAAAERPVRLAGSQ</sequence>
<keyword evidence="1" id="KW-0732">Signal</keyword>
<reference evidence="3" key="1">
    <citation type="submission" date="2017-04" db="EMBL/GenBank/DDBJ databases">
        <authorList>
            <person name="Varghese N."/>
            <person name="Submissions S."/>
        </authorList>
    </citation>
    <scope>NUCLEOTIDE SEQUENCE [LARGE SCALE GENOMIC DNA]</scope>
    <source>
        <strain evidence="3">Dd16</strain>
    </source>
</reference>
<evidence type="ECO:0000256" key="1">
    <source>
        <dbReference type="SAM" id="SignalP"/>
    </source>
</evidence>
<feature type="chain" id="PRO_5012597969" evidence="1">
    <location>
        <begin position="22"/>
        <end position="105"/>
    </location>
</feature>
<dbReference type="RefSeq" id="WP_085219231.1">
    <property type="nucleotide sequence ID" value="NZ_LT840185.1"/>
</dbReference>
<evidence type="ECO:0000313" key="2">
    <source>
        <dbReference type="EMBL" id="SMF78465.1"/>
    </source>
</evidence>